<comment type="similarity">
    <text evidence="1">Belongs to the AHA1 family.</text>
</comment>
<dbReference type="SUPFAM" id="SSF55961">
    <property type="entry name" value="Bet v1-like"/>
    <property type="match status" value="1"/>
</dbReference>
<dbReference type="InterPro" id="IPR023393">
    <property type="entry name" value="START-like_dom_sf"/>
</dbReference>
<proteinExistence type="inferred from homology"/>
<dbReference type="AlphaFoldDB" id="A0A0G4J1K5"/>
<evidence type="ECO:0000259" key="2">
    <source>
        <dbReference type="Pfam" id="PF08327"/>
    </source>
</evidence>
<organism evidence="3 4">
    <name type="scientific">Plasmodiophora brassicae</name>
    <name type="common">Clubroot disease agent</name>
    <dbReference type="NCBI Taxonomy" id="37360"/>
    <lineage>
        <taxon>Eukaryota</taxon>
        <taxon>Sar</taxon>
        <taxon>Rhizaria</taxon>
        <taxon>Endomyxa</taxon>
        <taxon>Phytomyxea</taxon>
        <taxon>Plasmodiophorida</taxon>
        <taxon>Plasmodiophoridae</taxon>
        <taxon>Plasmodiophora</taxon>
    </lineage>
</organism>
<keyword evidence="4" id="KW-1185">Reference proteome</keyword>
<feature type="domain" description="Activator of Hsp90 ATPase homologue 1/2-like C-terminal" evidence="2">
    <location>
        <begin position="51"/>
        <end position="171"/>
    </location>
</feature>
<name>A0A0G4J1K5_PLABS</name>
<reference evidence="3 4" key="1">
    <citation type="submission" date="2015-02" db="EMBL/GenBank/DDBJ databases">
        <authorList>
            <person name="Chooi Y.-H."/>
        </authorList>
    </citation>
    <scope>NUCLEOTIDE SEQUENCE [LARGE SCALE GENOMIC DNA]</scope>
    <source>
        <strain evidence="3">E3</strain>
    </source>
</reference>
<dbReference type="Gene3D" id="3.30.530.20">
    <property type="match status" value="1"/>
</dbReference>
<gene>
    <name evidence="3" type="ORF">PBRA_002129</name>
</gene>
<dbReference type="OrthoDB" id="567237at2759"/>
<dbReference type="Pfam" id="PF08327">
    <property type="entry name" value="AHSA1"/>
    <property type="match status" value="1"/>
</dbReference>
<dbReference type="EMBL" id="CDSF01000112">
    <property type="protein sequence ID" value="CEP01523.1"/>
    <property type="molecule type" value="Genomic_DNA"/>
</dbReference>
<evidence type="ECO:0000256" key="1">
    <source>
        <dbReference type="ARBA" id="ARBA00006817"/>
    </source>
</evidence>
<dbReference type="STRING" id="37360.A0A0G4J1K5"/>
<dbReference type="Proteomes" id="UP000039324">
    <property type="component" value="Unassembled WGS sequence"/>
</dbReference>
<evidence type="ECO:0000313" key="3">
    <source>
        <dbReference type="EMBL" id="CEP01523.1"/>
    </source>
</evidence>
<dbReference type="InterPro" id="IPR013538">
    <property type="entry name" value="ASHA1/2-like_C"/>
</dbReference>
<dbReference type="CDD" id="cd08892">
    <property type="entry name" value="SRPBCC_Aha1"/>
    <property type="match status" value="1"/>
</dbReference>
<sequence>MASYSVASYSVALLRRALAQCAVVPDPERQTMPATTDASTQSIEQAVTFRARPQDLYEVLTSQKMIEGLTRSRTILEPKAGGAFSYYDGQITGTFLELTPNESLKFLWRMKEWEDDVLSTVDIQLKSDEYGVTTLHLKQTGIPQGDRYGHHSIASKVSEGWAQHFWDRIKTFCGFEYRG</sequence>
<protein>
    <recommendedName>
        <fullName evidence="2">Activator of Hsp90 ATPase homologue 1/2-like C-terminal domain-containing protein</fullName>
    </recommendedName>
</protein>
<accession>A0A0G4J1K5</accession>
<evidence type="ECO:0000313" key="4">
    <source>
        <dbReference type="Proteomes" id="UP000039324"/>
    </source>
</evidence>